<organism evidence="1 2">
    <name type="scientific">Salmonella bongori N268-08</name>
    <dbReference type="NCBI Taxonomy" id="1197719"/>
    <lineage>
        <taxon>Bacteria</taxon>
        <taxon>Pseudomonadati</taxon>
        <taxon>Pseudomonadota</taxon>
        <taxon>Gammaproteobacteria</taxon>
        <taxon>Enterobacterales</taxon>
        <taxon>Enterobacteriaceae</taxon>
        <taxon>Salmonella</taxon>
    </lineage>
</organism>
<dbReference type="AlphaFoldDB" id="S5NNX6"/>
<gene>
    <name evidence="1" type="ORF">A464_plas0103</name>
</gene>
<dbReference type="HOGENOM" id="CLU_216920_0_0_6"/>
<reference evidence="1 2" key="1">
    <citation type="submission" date="2013-07" db="EMBL/GenBank/DDBJ databases">
        <title>Genome sequence of Salmonella bongori N268-08 - a rare clinical isolate.</title>
        <authorList>
            <person name="Marti R."/>
            <person name="Hagens S."/>
            <person name="Loessner M.J."/>
            <person name="Klumpp J."/>
        </authorList>
    </citation>
    <scope>NUCLEOTIDE SEQUENCE [LARGE SCALE GENOMIC DNA]</scope>
    <source>
        <strain evidence="1 2">N268-08</strain>
        <plasmid evidence="2">Plasmid RM1</plasmid>
    </source>
</reference>
<dbReference type="KEGG" id="sbz:A464_plas0103"/>
<geneLocation type="plasmid" evidence="1 2">
    <name>RM1</name>
</geneLocation>
<evidence type="ECO:0000313" key="2">
    <source>
        <dbReference type="Proteomes" id="UP000015042"/>
    </source>
</evidence>
<sequence>MREGAVRPPVEAGPYRNDSGDSMNVAGIHVLQRAEEVKFWIQFSFAE</sequence>
<proteinExistence type="predicted"/>
<evidence type="ECO:0000313" key="1">
    <source>
        <dbReference type="EMBL" id="AGR61927.1"/>
    </source>
</evidence>
<protein>
    <submittedName>
        <fullName evidence="1">Uncharacterized protein</fullName>
    </submittedName>
</protein>
<dbReference type="Proteomes" id="UP000015042">
    <property type="component" value="Plasmid RM1"/>
</dbReference>
<keyword evidence="1" id="KW-0614">Plasmid</keyword>
<accession>S5NNX6</accession>
<dbReference type="EMBL" id="CP006609">
    <property type="protein sequence ID" value="AGR61927.1"/>
    <property type="molecule type" value="Genomic_DNA"/>
</dbReference>
<name>S5NNX6_SALBN</name>